<dbReference type="Proteomes" id="UP000886722">
    <property type="component" value="Unassembled WGS sequence"/>
</dbReference>
<evidence type="ECO:0000313" key="4">
    <source>
        <dbReference type="Proteomes" id="UP000886722"/>
    </source>
</evidence>
<dbReference type="GO" id="GO:1990351">
    <property type="term" value="C:transporter complex"/>
    <property type="evidence" value="ECO:0007669"/>
    <property type="project" value="TreeGrafter"/>
</dbReference>
<name>A0A9D1GEK4_9BACT</name>
<dbReference type="InterPro" id="IPR050218">
    <property type="entry name" value="LptD"/>
</dbReference>
<dbReference type="InterPro" id="IPR045659">
    <property type="entry name" value="LptD_2"/>
</dbReference>
<sequence>MTDGDSIEINDSTILTTDSLATDSAKVPRKEAFQDVITYHADDSAVFTNNNTGFLFGGSIVTYQTMELTADEMHMDMDSSQIFATGRPDSIGDIVGKPVFKDPSGEYETSTMKYNFDSQKAFITNVITQQGEGYLTGGKTKKNPDDSYFLKDGKYTTCDNHEHPHFYLQLTKAKMRPKKDVVAGPAYMVLGDVPLPLAIPFGYFPFSEKYSSGIIMPTFGDETARGFYLRDGGYYFAINDYIDLALTGEIYTKGSWGLNAQSAYVKRYKFSGNFFLSYLVTVLGDKGMPDYSKQTNFKLTWSHTQDRKANPNLTFSASVNFATSGYSHNNLTNYGNSTAFTTNTTSSTVSLSYNVPNSPFSIALTANVTQRNSDSTLNVSFPNLTINMSRIYPFKRKNRVGKEKWYEKISFNYTGNLKNSIQTKQNMFLKSNLIRDWSNGMQHNIPISATFSVFKYINITPSFSFTDRMYTHRIMQEWDPRSASVVRDTTYGFYNVYNYSFSVSAQTKLYGYYRPLPFIGKKIPMIRHVLTPTVRVSGAPDFGSSRYGYWQRYTRINTNGTPEEVYYSPFAGSTYGVPSRGKTGTVSFSVANNLEMKVNTDKDTTGVRKVSLIENLSASMSYNMAADSLNWSNINTSLLIKLTKQFNLQVSAVFDPYTYQLSANGSPVRVNVPRWKAGKGFARLSSAGTSFSYTFNNSTFKRKNKSQSSTDDNPVENPEDEILSNADQITESGQEKEKDKEDETLKMRDGYMVWEVPWSLSINYSINYGYGDFNKEKMEYDGRINQNLSISGSIQPTKNWSFSFSASYNFVTRRLAYMNCNLTRDMHCWSMSASFIPVGAYKSYNFSIRVKSSILSDLKYDKSGNSYDALDWY</sequence>
<feature type="region of interest" description="Disordered" evidence="1">
    <location>
        <begin position="701"/>
        <end position="742"/>
    </location>
</feature>
<proteinExistence type="predicted"/>
<dbReference type="PANTHER" id="PTHR30189">
    <property type="entry name" value="LPS-ASSEMBLY PROTEIN"/>
    <property type="match status" value="1"/>
</dbReference>
<feature type="compositionally biased region" description="Acidic residues" evidence="1">
    <location>
        <begin position="713"/>
        <end position="722"/>
    </location>
</feature>
<evidence type="ECO:0000256" key="1">
    <source>
        <dbReference type="SAM" id="MobiDB-lite"/>
    </source>
</evidence>
<gene>
    <name evidence="3" type="ORF">IAD06_06060</name>
</gene>
<reference evidence="3" key="1">
    <citation type="submission" date="2020-10" db="EMBL/GenBank/DDBJ databases">
        <authorList>
            <person name="Gilroy R."/>
        </authorList>
    </citation>
    <scope>NUCLEOTIDE SEQUENCE</scope>
    <source>
        <strain evidence="3">21143</strain>
    </source>
</reference>
<evidence type="ECO:0000313" key="3">
    <source>
        <dbReference type="EMBL" id="HIT39585.1"/>
    </source>
</evidence>
<organism evidence="3 4">
    <name type="scientific">Candidatus Caccoplasma intestinavium</name>
    <dbReference type="NCBI Taxonomy" id="2840716"/>
    <lineage>
        <taxon>Bacteria</taxon>
        <taxon>Pseudomonadati</taxon>
        <taxon>Bacteroidota</taxon>
        <taxon>Bacteroidia</taxon>
        <taxon>Bacteroidales</taxon>
        <taxon>Bacteroidaceae</taxon>
        <taxon>Bacteroidaceae incertae sedis</taxon>
        <taxon>Candidatus Caccoplasma</taxon>
    </lineage>
</organism>
<comment type="caution">
    <text evidence="3">The sequence shown here is derived from an EMBL/GenBank/DDBJ whole genome shotgun (WGS) entry which is preliminary data.</text>
</comment>
<dbReference type="PANTHER" id="PTHR30189:SF1">
    <property type="entry name" value="LPS-ASSEMBLY PROTEIN LPTD"/>
    <property type="match status" value="1"/>
</dbReference>
<dbReference type="GO" id="GO:0009279">
    <property type="term" value="C:cell outer membrane"/>
    <property type="evidence" value="ECO:0007669"/>
    <property type="project" value="TreeGrafter"/>
</dbReference>
<feature type="compositionally biased region" description="Basic and acidic residues" evidence="1">
    <location>
        <begin position="733"/>
        <end position="742"/>
    </location>
</feature>
<feature type="domain" description="LPS-assembly protein LptD central" evidence="2">
    <location>
        <begin position="181"/>
        <end position="657"/>
    </location>
</feature>
<dbReference type="Pfam" id="PF19838">
    <property type="entry name" value="LptD_2"/>
    <property type="match status" value="1"/>
</dbReference>
<dbReference type="EMBL" id="DVKT01000045">
    <property type="protein sequence ID" value="HIT39585.1"/>
    <property type="molecule type" value="Genomic_DNA"/>
</dbReference>
<evidence type="ECO:0000259" key="2">
    <source>
        <dbReference type="Pfam" id="PF19838"/>
    </source>
</evidence>
<reference evidence="3" key="2">
    <citation type="journal article" date="2021" name="PeerJ">
        <title>Extensive microbial diversity within the chicken gut microbiome revealed by metagenomics and culture.</title>
        <authorList>
            <person name="Gilroy R."/>
            <person name="Ravi A."/>
            <person name="Getino M."/>
            <person name="Pursley I."/>
            <person name="Horton D.L."/>
            <person name="Alikhan N.F."/>
            <person name="Baker D."/>
            <person name="Gharbi K."/>
            <person name="Hall N."/>
            <person name="Watson M."/>
            <person name="Adriaenssens E.M."/>
            <person name="Foster-Nyarko E."/>
            <person name="Jarju S."/>
            <person name="Secka A."/>
            <person name="Antonio M."/>
            <person name="Oren A."/>
            <person name="Chaudhuri R.R."/>
            <person name="La Ragione R."/>
            <person name="Hildebrand F."/>
            <person name="Pallen M.J."/>
        </authorList>
    </citation>
    <scope>NUCLEOTIDE SEQUENCE</scope>
    <source>
        <strain evidence="3">21143</strain>
    </source>
</reference>
<protein>
    <submittedName>
        <fullName evidence="3">LPS-assembly protein LptD</fullName>
    </submittedName>
</protein>
<dbReference type="AlphaFoldDB" id="A0A9D1GEK4"/>
<accession>A0A9D1GEK4</accession>